<evidence type="ECO:0000259" key="2">
    <source>
        <dbReference type="PROSITE" id="PS50090"/>
    </source>
</evidence>
<feature type="region of interest" description="Disordered" evidence="1">
    <location>
        <begin position="1"/>
        <end position="57"/>
    </location>
</feature>
<feature type="domain" description="HTH myb-type" evidence="3">
    <location>
        <begin position="102"/>
        <end position="148"/>
    </location>
</feature>
<dbReference type="PROSITE" id="PS51294">
    <property type="entry name" value="HTH_MYB"/>
    <property type="match status" value="3"/>
</dbReference>
<dbReference type="InterPro" id="IPR001005">
    <property type="entry name" value="SANT/Myb"/>
</dbReference>
<feature type="domain" description="Myb-like" evidence="2">
    <location>
        <begin position="49"/>
        <end position="95"/>
    </location>
</feature>
<feature type="domain" description="Myb-like" evidence="2">
    <location>
        <begin position="162"/>
        <end position="205"/>
    </location>
</feature>
<feature type="domain" description="HTH myb-type" evidence="3">
    <location>
        <begin position="161"/>
        <end position="209"/>
    </location>
</feature>
<dbReference type="SMART" id="SM00717">
    <property type="entry name" value="SANT"/>
    <property type="match status" value="4"/>
</dbReference>
<comment type="caution">
    <text evidence="4">The sequence shown here is derived from an EMBL/GenBank/DDBJ whole genome shotgun (WGS) entry which is preliminary data.</text>
</comment>
<dbReference type="InterPro" id="IPR009057">
    <property type="entry name" value="Homeodomain-like_sf"/>
</dbReference>
<dbReference type="Pfam" id="PF00249">
    <property type="entry name" value="Myb_DNA-binding"/>
    <property type="match status" value="3"/>
</dbReference>
<accession>A0A9W6YIQ5</accession>
<dbReference type="SUPFAM" id="SSF46689">
    <property type="entry name" value="Homeodomain-like"/>
    <property type="match status" value="2"/>
</dbReference>
<dbReference type="InterPro" id="IPR050560">
    <property type="entry name" value="MYB_TF"/>
</dbReference>
<dbReference type="CDD" id="cd00167">
    <property type="entry name" value="SANT"/>
    <property type="match status" value="3"/>
</dbReference>
<sequence>MAMATSPSDGGTRRQRIERLIRRGDRLAEGDREHVAPPGDAVEPPLPTRRSSWTPQEDAKLRELVQRLGRRWSDVASHFPARDRKRCRERFVNHLAPSPSAAWSLEDDRKLLNLQQEVGPRWAELARRLGRTADSVKNRSLLLARRAEKRRRGEKKAPPKTWTKPEREKLRALVATHGARNWLFIASQLPGRTDLQCLQQWYRTLDDTVTKGKGTWTQTEDRVLKEKVEEIGRKWTQVRLGMDEVCEVVMAWCWCLGCSFLARTDREPMPGTISELRGAIDCPGQ</sequence>
<feature type="compositionally biased region" description="Basic and acidic residues" evidence="1">
    <location>
        <begin position="11"/>
        <end position="35"/>
    </location>
</feature>
<dbReference type="GO" id="GO:0000981">
    <property type="term" value="F:DNA-binding transcription factor activity, RNA polymerase II-specific"/>
    <property type="evidence" value="ECO:0007669"/>
    <property type="project" value="TreeGrafter"/>
</dbReference>
<dbReference type="Gene3D" id="1.10.10.60">
    <property type="entry name" value="Homeodomain-like"/>
    <property type="match status" value="3"/>
</dbReference>
<dbReference type="Proteomes" id="UP001165083">
    <property type="component" value="Unassembled WGS sequence"/>
</dbReference>
<dbReference type="PANTHER" id="PTHR45614">
    <property type="entry name" value="MYB PROTEIN-RELATED"/>
    <property type="match status" value="1"/>
</dbReference>
<feature type="domain" description="Myb-like" evidence="2">
    <location>
        <begin position="103"/>
        <end position="139"/>
    </location>
</feature>
<name>A0A9W6YIQ5_9STRA</name>
<evidence type="ECO:0000259" key="3">
    <source>
        <dbReference type="PROSITE" id="PS51294"/>
    </source>
</evidence>
<gene>
    <name evidence="4" type="ORF">Plil01_001852400</name>
</gene>
<keyword evidence="5" id="KW-1185">Reference proteome</keyword>
<feature type="domain" description="HTH myb-type" evidence="3">
    <location>
        <begin position="49"/>
        <end position="99"/>
    </location>
</feature>
<dbReference type="InterPro" id="IPR017930">
    <property type="entry name" value="Myb_dom"/>
</dbReference>
<protein>
    <submittedName>
        <fullName evidence="4">Unnamed protein product</fullName>
    </submittedName>
</protein>
<dbReference type="GO" id="GO:0000978">
    <property type="term" value="F:RNA polymerase II cis-regulatory region sequence-specific DNA binding"/>
    <property type="evidence" value="ECO:0007669"/>
    <property type="project" value="TreeGrafter"/>
</dbReference>
<dbReference type="AlphaFoldDB" id="A0A9W6YIQ5"/>
<dbReference type="OrthoDB" id="2143914at2759"/>
<dbReference type="PROSITE" id="PS50090">
    <property type="entry name" value="MYB_LIKE"/>
    <property type="match status" value="3"/>
</dbReference>
<proteinExistence type="predicted"/>
<dbReference type="EMBL" id="BSXW01012518">
    <property type="protein sequence ID" value="GMF65944.1"/>
    <property type="molecule type" value="Genomic_DNA"/>
</dbReference>
<reference evidence="4" key="1">
    <citation type="submission" date="2023-04" db="EMBL/GenBank/DDBJ databases">
        <title>Phytophthora lilii NBRC 32176.</title>
        <authorList>
            <person name="Ichikawa N."/>
            <person name="Sato H."/>
            <person name="Tonouchi N."/>
        </authorList>
    </citation>
    <scope>NUCLEOTIDE SEQUENCE</scope>
    <source>
        <strain evidence="4">NBRC 32176</strain>
    </source>
</reference>
<dbReference type="GO" id="GO:0005634">
    <property type="term" value="C:nucleus"/>
    <property type="evidence" value="ECO:0007669"/>
    <property type="project" value="TreeGrafter"/>
</dbReference>
<evidence type="ECO:0000256" key="1">
    <source>
        <dbReference type="SAM" id="MobiDB-lite"/>
    </source>
</evidence>
<evidence type="ECO:0000313" key="5">
    <source>
        <dbReference type="Proteomes" id="UP001165083"/>
    </source>
</evidence>
<organism evidence="4 5">
    <name type="scientific">Phytophthora lilii</name>
    <dbReference type="NCBI Taxonomy" id="2077276"/>
    <lineage>
        <taxon>Eukaryota</taxon>
        <taxon>Sar</taxon>
        <taxon>Stramenopiles</taxon>
        <taxon>Oomycota</taxon>
        <taxon>Peronosporomycetes</taxon>
        <taxon>Peronosporales</taxon>
        <taxon>Peronosporaceae</taxon>
        <taxon>Phytophthora</taxon>
    </lineage>
</organism>
<evidence type="ECO:0000313" key="4">
    <source>
        <dbReference type="EMBL" id="GMF65944.1"/>
    </source>
</evidence>